<feature type="compositionally biased region" description="Polar residues" evidence="10">
    <location>
        <begin position="689"/>
        <end position="706"/>
    </location>
</feature>
<feature type="compositionally biased region" description="Polar residues" evidence="10">
    <location>
        <begin position="389"/>
        <end position="405"/>
    </location>
</feature>
<dbReference type="FunFam" id="3.30.160.60:FF:000758">
    <property type="entry name" value="C2H2 transcription factor, putative"/>
    <property type="match status" value="1"/>
</dbReference>
<feature type="compositionally biased region" description="Acidic residues" evidence="10">
    <location>
        <begin position="106"/>
        <end position="123"/>
    </location>
</feature>
<sequence length="730" mass="79872">MASTTFSPVNTTLVSDPHGRNGEEANPLTPRPSTAPTSQLHPQMPRDDARTPTRATFGLDNQRPLPPASSPFVPPTPLSSNEEQSQQTGLARGDSQHSTKSRDSGDVDMDSEDNGEEGSEDDASVNADGTRSTKKKGKSQRFYCLEYPPCNLSFTRSEHLARHIRKHTGERPFQCHCSRRFSRLDNLRQHAQTVHQNEDIPPESLAATGTRFQRQVRTDRVRPAGRSRASTAGSQGSQGRGHQRNSLSLSSMTSIGSAGSIYPNRDDMRRRPPPLVMADGRNRFSQEIYRPDSPSSGYYRQDSYRPHSPGFSTPTSATFSTGQNSPHWTSGMQSPGSAHSRTASLYSGHRTPGRRLSVPSAGNPFQSPHGNNFGPSALGLNSSNMGAFSPSGSMISSPTTSNSGWSRRESISSVEYENRRRTWHPETRPGMEQFTSRLQNVTTPNHYATGPGPLPQPPIVPSQPMRLPGIESFDPLPRPATPVQRQPSPMMIDTPSRPPMNYDRERPVSQHWEQGMNRNMNRLDIQGTPPTDAASQWANDANRAVLSAREHIRQQPAVRFEESSYSNRPQTSSGYPQHQHHVSAPVAPVTPRESKRQGWYHGPPNTQQNMQQPVQRTSPAESSGSEGGIPGTPSSSMSEYNPSIVHANGWVENRNGVQQHDPRNGPPNGYATYAPQNGAEGAYTYGPGSHQNQVQQSDQVPKSNSGMSGLDALVAVATAQEPKKVTAAAY</sequence>
<evidence type="ECO:0000256" key="1">
    <source>
        <dbReference type="ARBA" id="ARBA00004123"/>
    </source>
</evidence>
<protein>
    <recommendedName>
        <fullName evidence="11">C2H2-type domain-containing protein</fullName>
    </recommendedName>
</protein>
<dbReference type="InterPro" id="IPR013087">
    <property type="entry name" value="Znf_C2H2_type"/>
</dbReference>
<dbReference type="PANTHER" id="PTHR23235:SF127">
    <property type="entry name" value="TRANSCRIPTION FACTOR, PUTATIVE (AFU_ORTHOLOGUE AFUA_3G09820)-RELATED"/>
    <property type="match status" value="1"/>
</dbReference>
<keyword evidence="4 9" id="KW-0863">Zinc-finger</keyword>
<feature type="region of interest" description="Disordered" evidence="10">
    <location>
        <begin position="1"/>
        <end position="139"/>
    </location>
</feature>
<feature type="region of interest" description="Disordered" evidence="10">
    <location>
        <begin position="556"/>
        <end position="641"/>
    </location>
</feature>
<dbReference type="OrthoDB" id="624345at2759"/>
<keyword evidence="6" id="KW-0805">Transcription regulation</keyword>
<feature type="compositionally biased region" description="Low complexity" evidence="10">
    <location>
        <begin position="244"/>
        <end position="263"/>
    </location>
</feature>
<feature type="region of interest" description="Disordered" evidence="10">
    <location>
        <begin position="655"/>
        <end position="706"/>
    </location>
</feature>
<dbReference type="GO" id="GO:0000978">
    <property type="term" value="F:RNA polymerase II cis-regulatory region sequence-specific DNA binding"/>
    <property type="evidence" value="ECO:0007669"/>
    <property type="project" value="TreeGrafter"/>
</dbReference>
<feature type="compositionally biased region" description="Polar residues" evidence="10">
    <location>
        <begin position="363"/>
        <end position="378"/>
    </location>
</feature>
<dbReference type="FunFam" id="3.30.160.60:FF:000606">
    <property type="entry name" value="C2H2 transcription factor, putative"/>
    <property type="match status" value="1"/>
</dbReference>
<dbReference type="GO" id="GO:0051701">
    <property type="term" value="P:biological process involved in interaction with host"/>
    <property type="evidence" value="ECO:0007669"/>
    <property type="project" value="UniProtKB-ARBA"/>
</dbReference>
<dbReference type="SMART" id="SM00355">
    <property type="entry name" value="ZnF_C2H2"/>
    <property type="match status" value="2"/>
</dbReference>
<evidence type="ECO:0000256" key="9">
    <source>
        <dbReference type="PROSITE-ProRule" id="PRU00042"/>
    </source>
</evidence>
<dbReference type="GO" id="GO:0008270">
    <property type="term" value="F:zinc ion binding"/>
    <property type="evidence" value="ECO:0007669"/>
    <property type="project" value="UniProtKB-KW"/>
</dbReference>
<evidence type="ECO:0000256" key="7">
    <source>
        <dbReference type="ARBA" id="ARBA00023163"/>
    </source>
</evidence>
<feature type="region of interest" description="Disordered" evidence="10">
    <location>
        <begin position="192"/>
        <end position="378"/>
    </location>
</feature>
<dbReference type="Proteomes" id="UP000664132">
    <property type="component" value="Unassembled WGS sequence"/>
</dbReference>
<dbReference type="EMBL" id="JAFJYH010000614">
    <property type="protein sequence ID" value="KAG4410694.1"/>
    <property type="molecule type" value="Genomic_DNA"/>
</dbReference>
<dbReference type="GO" id="GO:0005634">
    <property type="term" value="C:nucleus"/>
    <property type="evidence" value="ECO:0007669"/>
    <property type="project" value="UniProtKB-SubCell"/>
</dbReference>
<proteinExistence type="predicted"/>
<comment type="caution">
    <text evidence="12">The sequence shown here is derived from an EMBL/GenBank/DDBJ whole genome shotgun (WGS) entry which is preliminary data.</text>
</comment>
<dbReference type="GO" id="GO:0000981">
    <property type="term" value="F:DNA-binding transcription factor activity, RNA polymerase II-specific"/>
    <property type="evidence" value="ECO:0007669"/>
    <property type="project" value="TreeGrafter"/>
</dbReference>
<keyword evidence="2" id="KW-0479">Metal-binding</keyword>
<reference evidence="12" key="1">
    <citation type="submission" date="2021-02" db="EMBL/GenBank/DDBJ databases">
        <title>Genome sequence Cadophora malorum strain M34.</title>
        <authorList>
            <person name="Stefanovic E."/>
            <person name="Vu D."/>
            <person name="Scully C."/>
            <person name="Dijksterhuis J."/>
            <person name="Roader J."/>
            <person name="Houbraken J."/>
        </authorList>
    </citation>
    <scope>NUCLEOTIDE SEQUENCE</scope>
    <source>
        <strain evidence="12">M34</strain>
    </source>
</reference>
<evidence type="ECO:0000313" key="13">
    <source>
        <dbReference type="Proteomes" id="UP000664132"/>
    </source>
</evidence>
<gene>
    <name evidence="12" type="ORF">IFR04_016170</name>
</gene>
<evidence type="ECO:0000256" key="6">
    <source>
        <dbReference type="ARBA" id="ARBA00023015"/>
    </source>
</evidence>
<feature type="domain" description="C2H2-type" evidence="11">
    <location>
        <begin position="142"/>
        <end position="172"/>
    </location>
</feature>
<organism evidence="12 13">
    <name type="scientific">Cadophora malorum</name>
    <dbReference type="NCBI Taxonomy" id="108018"/>
    <lineage>
        <taxon>Eukaryota</taxon>
        <taxon>Fungi</taxon>
        <taxon>Dikarya</taxon>
        <taxon>Ascomycota</taxon>
        <taxon>Pezizomycotina</taxon>
        <taxon>Leotiomycetes</taxon>
        <taxon>Helotiales</taxon>
        <taxon>Ploettnerulaceae</taxon>
        <taxon>Cadophora</taxon>
    </lineage>
</organism>
<feature type="compositionally biased region" description="Polar residues" evidence="10">
    <location>
        <begin position="604"/>
        <end position="624"/>
    </location>
</feature>
<feature type="region of interest" description="Disordered" evidence="10">
    <location>
        <begin position="389"/>
        <end position="408"/>
    </location>
</feature>
<dbReference type="SUPFAM" id="SSF57667">
    <property type="entry name" value="beta-beta-alpha zinc fingers"/>
    <property type="match status" value="1"/>
</dbReference>
<feature type="compositionally biased region" description="Polar residues" evidence="10">
    <location>
        <begin position="563"/>
        <end position="576"/>
    </location>
</feature>
<evidence type="ECO:0000256" key="4">
    <source>
        <dbReference type="ARBA" id="ARBA00022771"/>
    </source>
</evidence>
<keyword evidence="3" id="KW-0677">Repeat</keyword>
<dbReference type="Gene3D" id="3.30.160.60">
    <property type="entry name" value="Classic Zinc Finger"/>
    <property type="match status" value="2"/>
</dbReference>
<dbReference type="PANTHER" id="PTHR23235">
    <property type="entry name" value="KRUEPPEL-LIKE TRANSCRIPTION FACTOR"/>
    <property type="match status" value="1"/>
</dbReference>
<feature type="domain" description="C2H2-type" evidence="11">
    <location>
        <begin position="173"/>
        <end position="200"/>
    </location>
</feature>
<feature type="compositionally biased region" description="Polar residues" evidence="10">
    <location>
        <begin position="632"/>
        <end position="641"/>
    </location>
</feature>
<keyword evidence="13" id="KW-1185">Reference proteome</keyword>
<feature type="compositionally biased region" description="Polar residues" evidence="10">
    <location>
        <begin position="31"/>
        <end position="41"/>
    </location>
</feature>
<evidence type="ECO:0000256" key="5">
    <source>
        <dbReference type="ARBA" id="ARBA00022833"/>
    </source>
</evidence>
<accession>A0A8H7SZC1</accession>
<dbReference type="InterPro" id="IPR036236">
    <property type="entry name" value="Znf_C2H2_sf"/>
</dbReference>
<evidence type="ECO:0000313" key="12">
    <source>
        <dbReference type="EMBL" id="KAG4410694.1"/>
    </source>
</evidence>
<evidence type="ECO:0000256" key="3">
    <source>
        <dbReference type="ARBA" id="ARBA00022737"/>
    </source>
</evidence>
<name>A0A8H7SZC1_9HELO</name>
<dbReference type="AlphaFoldDB" id="A0A8H7SZC1"/>
<evidence type="ECO:0000256" key="8">
    <source>
        <dbReference type="ARBA" id="ARBA00023242"/>
    </source>
</evidence>
<feature type="region of interest" description="Disordered" evidence="10">
    <location>
        <begin position="479"/>
        <end position="501"/>
    </location>
</feature>
<feature type="compositionally biased region" description="Polar residues" evidence="10">
    <location>
        <begin position="310"/>
        <end position="345"/>
    </location>
</feature>
<dbReference type="PROSITE" id="PS50157">
    <property type="entry name" value="ZINC_FINGER_C2H2_2"/>
    <property type="match status" value="2"/>
</dbReference>
<feature type="compositionally biased region" description="Pro residues" evidence="10">
    <location>
        <begin position="64"/>
        <end position="77"/>
    </location>
</feature>
<feature type="compositionally biased region" description="Polar residues" evidence="10">
    <location>
        <begin position="1"/>
        <end position="14"/>
    </location>
</feature>
<evidence type="ECO:0000256" key="10">
    <source>
        <dbReference type="SAM" id="MobiDB-lite"/>
    </source>
</evidence>
<evidence type="ECO:0000259" key="11">
    <source>
        <dbReference type="PROSITE" id="PS50157"/>
    </source>
</evidence>
<keyword evidence="5" id="KW-0862">Zinc</keyword>
<feature type="compositionally biased region" description="Polar residues" evidence="10">
    <location>
        <begin position="79"/>
        <end position="89"/>
    </location>
</feature>
<comment type="subcellular location">
    <subcellularLocation>
        <location evidence="1">Nucleus</location>
    </subcellularLocation>
</comment>
<keyword evidence="7" id="KW-0804">Transcription</keyword>
<evidence type="ECO:0000256" key="2">
    <source>
        <dbReference type="ARBA" id="ARBA00022723"/>
    </source>
</evidence>
<feature type="compositionally biased region" description="Basic and acidic residues" evidence="10">
    <location>
        <begin position="94"/>
        <end position="105"/>
    </location>
</feature>
<keyword evidence="8" id="KW-0539">Nucleus</keyword>